<evidence type="ECO:0000313" key="2">
    <source>
        <dbReference type="EMBL" id="RAJ77532.1"/>
    </source>
</evidence>
<reference evidence="2 3" key="1">
    <citation type="submission" date="2018-06" db="EMBL/GenBank/DDBJ databases">
        <title>Genomic Encyclopedia of Archaeal and Bacterial Type Strains, Phase II (KMG-II): from individual species to whole genera.</title>
        <authorList>
            <person name="Goeker M."/>
        </authorList>
    </citation>
    <scope>NUCLEOTIDE SEQUENCE [LARGE SCALE GENOMIC DNA]</scope>
    <source>
        <strain evidence="2 3">DSM 29821</strain>
    </source>
</reference>
<dbReference type="SUPFAM" id="SSF51735">
    <property type="entry name" value="NAD(P)-binding Rossmann-fold domains"/>
    <property type="match status" value="1"/>
</dbReference>
<feature type="domain" description="NmrA-like" evidence="1">
    <location>
        <begin position="2"/>
        <end position="249"/>
    </location>
</feature>
<dbReference type="PANTHER" id="PTHR43162">
    <property type="match status" value="1"/>
</dbReference>
<dbReference type="RefSeq" id="WP_111594113.1">
    <property type="nucleotide sequence ID" value="NZ_QLMA01000007.1"/>
</dbReference>
<dbReference type="InterPro" id="IPR051604">
    <property type="entry name" value="Ergot_Alk_Oxidoreductase"/>
</dbReference>
<dbReference type="OrthoDB" id="2149806at2"/>
<dbReference type="Pfam" id="PF05368">
    <property type="entry name" value="NmrA"/>
    <property type="match status" value="1"/>
</dbReference>
<evidence type="ECO:0000259" key="1">
    <source>
        <dbReference type="Pfam" id="PF05368"/>
    </source>
</evidence>
<sequence>MKIIITGSIGNVSKPLAVSLLAQGHQVSIISSNPTKSTEIAALGATPAIGSLDDQDFLLQTFAGADAAYLMVPPNLKTEDYIGYVSAIAHNYAAALQQTGVKRAVVLSSMGAHLSEANGPIAGIHQVEKILREVKGTAITFLRAAFFYNNFFGNIPMIQQGGIIGNNYPADSRLIMVHPNDIAAAAGEELLRPATGTDIRYVVSDERSAGEIASILGKAIGIPALPWVPFEDDAVKNVLLGNGFSEEMAGRFVEIGVAVRGKYLWEEYDKTAKVQGVSLENFAKEFATRFNAPVTQH</sequence>
<dbReference type="Proteomes" id="UP000249819">
    <property type="component" value="Unassembled WGS sequence"/>
</dbReference>
<dbReference type="Gene3D" id="3.40.50.720">
    <property type="entry name" value="NAD(P)-binding Rossmann-like Domain"/>
    <property type="match status" value="1"/>
</dbReference>
<dbReference type="AlphaFoldDB" id="A0A327W0G4"/>
<accession>A0A327W0G4</accession>
<dbReference type="InterPro" id="IPR036291">
    <property type="entry name" value="NAD(P)-bd_dom_sf"/>
</dbReference>
<dbReference type="InterPro" id="IPR008030">
    <property type="entry name" value="NmrA-like"/>
</dbReference>
<dbReference type="PANTHER" id="PTHR43162:SF1">
    <property type="entry name" value="PRESTALK A DIFFERENTIATION PROTEIN A"/>
    <property type="match status" value="1"/>
</dbReference>
<organism evidence="2 3">
    <name type="scientific">Chitinophaga dinghuensis</name>
    <dbReference type="NCBI Taxonomy" id="1539050"/>
    <lineage>
        <taxon>Bacteria</taxon>
        <taxon>Pseudomonadati</taxon>
        <taxon>Bacteroidota</taxon>
        <taxon>Chitinophagia</taxon>
        <taxon>Chitinophagales</taxon>
        <taxon>Chitinophagaceae</taxon>
        <taxon>Chitinophaga</taxon>
    </lineage>
</organism>
<dbReference type="Gene3D" id="3.90.25.10">
    <property type="entry name" value="UDP-galactose 4-epimerase, domain 1"/>
    <property type="match status" value="1"/>
</dbReference>
<name>A0A327W0G4_9BACT</name>
<proteinExistence type="predicted"/>
<evidence type="ECO:0000313" key="3">
    <source>
        <dbReference type="Proteomes" id="UP000249819"/>
    </source>
</evidence>
<protein>
    <submittedName>
        <fullName evidence="2">Uncharacterized protein YbjT (DUF2867 family)</fullName>
    </submittedName>
</protein>
<keyword evidence="3" id="KW-1185">Reference proteome</keyword>
<gene>
    <name evidence="2" type="ORF">CLV59_107299</name>
</gene>
<dbReference type="EMBL" id="QLMA01000007">
    <property type="protein sequence ID" value="RAJ77532.1"/>
    <property type="molecule type" value="Genomic_DNA"/>
</dbReference>
<comment type="caution">
    <text evidence="2">The sequence shown here is derived from an EMBL/GenBank/DDBJ whole genome shotgun (WGS) entry which is preliminary data.</text>
</comment>